<feature type="chain" id="PRO_5045633397" evidence="1">
    <location>
        <begin position="24"/>
        <end position="183"/>
    </location>
</feature>
<evidence type="ECO:0000256" key="1">
    <source>
        <dbReference type="SAM" id="SignalP"/>
    </source>
</evidence>
<feature type="signal peptide" evidence="1">
    <location>
        <begin position="1"/>
        <end position="23"/>
    </location>
</feature>
<evidence type="ECO:0000313" key="2">
    <source>
        <dbReference type="EMBL" id="KAK7535566.1"/>
    </source>
</evidence>
<keyword evidence="1" id="KW-0732">Signal</keyword>
<reference evidence="2 3" key="1">
    <citation type="submission" date="2024-04" db="EMBL/GenBank/DDBJ databases">
        <title>Phyllosticta paracitricarpa is synonymous to the EU quarantine fungus P. citricarpa based on phylogenomic analyses.</title>
        <authorList>
            <consortium name="Lawrence Berkeley National Laboratory"/>
            <person name="Van Ingen-Buijs V.A."/>
            <person name="Van Westerhoven A.C."/>
            <person name="Haridas S."/>
            <person name="Skiadas P."/>
            <person name="Martin F."/>
            <person name="Groenewald J.Z."/>
            <person name="Crous P.W."/>
            <person name="Seidl M.F."/>
        </authorList>
    </citation>
    <scope>NUCLEOTIDE SEQUENCE [LARGE SCALE GENOMIC DNA]</scope>
    <source>
        <strain evidence="2 3">CBS 122670</strain>
    </source>
</reference>
<keyword evidence="3" id="KW-1185">Reference proteome</keyword>
<sequence>MLMFKPLIFSLLTLFGISAKAAAGKWSPGTGLWIYAQINPQQKGTFKCPPVKPAADSEVSLCRIHVRHRMVRCSRNPEPRGRRVILSSLGGPTPVKVMELEATTDSGYWTTVDNTYVYVYSERGPPQKFEFRPTGSSNGAYFGYLSDIEVPLAVDPSGALIIDEMGITTFCLYDTVYGNAVIP</sequence>
<gene>
    <name evidence="2" type="ORF">IWX46DRAFT_584041</name>
</gene>
<dbReference type="Proteomes" id="UP001365128">
    <property type="component" value="Unassembled WGS sequence"/>
</dbReference>
<organism evidence="2 3">
    <name type="scientific">Phyllosticta citricarpa</name>
    <dbReference type="NCBI Taxonomy" id="55181"/>
    <lineage>
        <taxon>Eukaryota</taxon>
        <taxon>Fungi</taxon>
        <taxon>Dikarya</taxon>
        <taxon>Ascomycota</taxon>
        <taxon>Pezizomycotina</taxon>
        <taxon>Dothideomycetes</taxon>
        <taxon>Dothideomycetes incertae sedis</taxon>
        <taxon>Botryosphaeriales</taxon>
        <taxon>Phyllostictaceae</taxon>
        <taxon>Phyllosticta</taxon>
    </lineage>
</organism>
<proteinExistence type="predicted"/>
<name>A0ABR1LK18_9PEZI</name>
<dbReference type="EMBL" id="JBBPDW010000039">
    <property type="protein sequence ID" value="KAK7535566.1"/>
    <property type="molecule type" value="Genomic_DNA"/>
</dbReference>
<evidence type="ECO:0000313" key="3">
    <source>
        <dbReference type="Proteomes" id="UP001365128"/>
    </source>
</evidence>
<comment type="caution">
    <text evidence="2">The sequence shown here is derived from an EMBL/GenBank/DDBJ whole genome shotgun (WGS) entry which is preliminary data.</text>
</comment>
<accession>A0ABR1LK18</accession>
<protein>
    <submittedName>
        <fullName evidence="2">Uncharacterized protein</fullName>
    </submittedName>
</protein>